<feature type="transmembrane region" description="Helical" evidence="1">
    <location>
        <begin position="40"/>
        <end position="57"/>
    </location>
</feature>
<proteinExistence type="predicted"/>
<dbReference type="EMBL" id="FNIT01000004">
    <property type="protein sequence ID" value="SDO24211.1"/>
    <property type="molecule type" value="Genomic_DNA"/>
</dbReference>
<organism evidence="2 3">
    <name type="scientific">Aureimonas jatrophae</name>
    <dbReference type="NCBI Taxonomy" id="1166073"/>
    <lineage>
        <taxon>Bacteria</taxon>
        <taxon>Pseudomonadati</taxon>
        <taxon>Pseudomonadota</taxon>
        <taxon>Alphaproteobacteria</taxon>
        <taxon>Hyphomicrobiales</taxon>
        <taxon>Aurantimonadaceae</taxon>
        <taxon>Aureimonas</taxon>
    </lineage>
</organism>
<accession>A0A1H0HZG5</accession>
<reference evidence="2 3" key="1">
    <citation type="submission" date="2016-10" db="EMBL/GenBank/DDBJ databases">
        <authorList>
            <person name="de Groot N.N."/>
        </authorList>
    </citation>
    <scope>NUCLEOTIDE SEQUENCE [LARGE SCALE GENOMIC DNA]</scope>
    <source>
        <strain evidence="3">L7-484,KACC 16230,DSM 25025</strain>
    </source>
</reference>
<protein>
    <submittedName>
        <fullName evidence="2">Uncharacterized protein</fullName>
    </submittedName>
</protein>
<evidence type="ECO:0000313" key="3">
    <source>
        <dbReference type="Proteomes" id="UP000198793"/>
    </source>
</evidence>
<sequence>MKRAHRARGADRGAPAGNAKRMVVWVSSRARRNDAVPNRWAVYGIGGFFLLVLVFALL</sequence>
<dbReference type="STRING" id="1166073.SAMN05192530_104352"/>
<keyword evidence="3" id="KW-1185">Reference proteome</keyword>
<gene>
    <name evidence="2" type="ORF">SAMN05192530_104352</name>
</gene>
<evidence type="ECO:0000256" key="1">
    <source>
        <dbReference type="SAM" id="Phobius"/>
    </source>
</evidence>
<keyword evidence="1" id="KW-1133">Transmembrane helix</keyword>
<name>A0A1H0HZG5_9HYPH</name>
<dbReference type="Proteomes" id="UP000198793">
    <property type="component" value="Unassembled WGS sequence"/>
</dbReference>
<keyword evidence="1" id="KW-0472">Membrane</keyword>
<evidence type="ECO:0000313" key="2">
    <source>
        <dbReference type="EMBL" id="SDO24211.1"/>
    </source>
</evidence>
<keyword evidence="1" id="KW-0812">Transmembrane</keyword>
<dbReference type="AlphaFoldDB" id="A0A1H0HZG5"/>